<dbReference type="InterPro" id="IPR050665">
    <property type="entry name" value="Cytochrome_P450_Monooxygen"/>
</dbReference>
<dbReference type="PRINTS" id="PR00385">
    <property type="entry name" value="P450"/>
</dbReference>
<comment type="caution">
    <text evidence="15">The sequence shown here is derived from an EMBL/GenBank/DDBJ whole genome shotgun (WGS) entry which is preliminary data.</text>
</comment>
<evidence type="ECO:0000256" key="12">
    <source>
        <dbReference type="PIRSR" id="PIRSR602401-1"/>
    </source>
</evidence>
<dbReference type="Pfam" id="PF00067">
    <property type="entry name" value="p450"/>
    <property type="match status" value="2"/>
</dbReference>
<keyword evidence="4 12" id="KW-0349">Heme</keyword>
<keyword evidence="6 12" id="KW-0479">Metal-binding</keyword>
<reference evidence="15" key="1">
    <citation type="submission" date="2019-09" db="EMBL/GenBank/DDBJ databases">
        <title>Draft genome information of white flower Hibiscus syriacus.</title>
        <authorList>
            <person name="Kim Y.-M."/>
        </authorList>
    </citation>
    <scope>NUCLEOTIDE SEQUENCE [LARGE SCALE GENOMIC DNA]</scope>
    <source>
        <strain evidence="15">YM2019G1</strain>
    </source>
</reference>
<feature type="signal peptide" evidence="13">
    <location>
        <begin position="1"/>
        <end position="27"/>
    </location>
</feature>
<dbReference type="Gene3D" id="2.40.40.10">
    <property type="entry name" value="RlpA-like domain"/>
    <property type="match status" value="1"/>
</dbReference>
<keyword evidence="11" id="KW-0472">Membrane</keyword>
<dbReference type="Proteomes" id="UP000436088">
    <property type="component" value="Unassembled WGS sequence"/>
</dbReference>
<keyword evidence="8" id="KW-0560">Oxidoreductase</keyword>
<evidence type="ECO:0000256" key="4">
    <source>
        <dbReference type="ARBA" id="ARBA00022617"/>
    </source>
</evidence>
<feature type="chain" id="PRO_5025673778" evidence="13">
    <location>
        <begin position="28"/>
        <end position="439"/>
    </location>
</feature>
<dbReference type="PRINTS" id="PR00463">
    <property type="entry name" value="EP450I"/>
</dbReference>
<dbReference type="PANTHER" id="PTHR24282">
    <property type="entry name" value="CYTOCHROME P450 FAMILY MEMBER"/>
    <property type="match status" value="1"/>
</dbReference>
<dbReference type="GO" id="GO:0016131">
    <property type="term" value="P:brassinosteroid metabolic process"/>
    <property type="evidence" value="ECO:0007669"/>
    <property type="project" value="TreeGrafter"/>
</dbReference>
<gene>
    <name evidence="15" type="ORF">F3Y22_tig00112632pilonHSYRG00092</name>
</gene>
<evidence type="ECO:0000256" key="1">
    <source>
        <dbReference type="ARBA" id="ARBA00001971"/>
    </source>
</evidence>
<dbReference type="SUPFAM" id="SSF50685">
    <property type="entry name" value="Barwin-like endoglucanases"/>
    <property type="match status" value="1"/>
</dbReference>
<dbReference type="Pfam" id="PF03330">
    <property type="entry name" value="DPBB_1"/>
    <property type="match status" value="1"/>
</dbReference>
<feature type="binding site" description="axial binding residue" evidence="12">
    <location>
        <position position="418"/>
    </location>
    <ligand>
        <name>heme</name>
        <dbReference type="ChEBI" id="CHEBI:30413"/>
    </ligand>
    <ligandPart>
        <name>Fe</name>
        <dbReference type="ChEBI" id="CHEBI:18248"/>
    </ligandPart>
</feature>
<feature type="domain" description="Expansin-like EG45" evidence="14">
    <location>
        <begin position="41"/>
        <end position="155"/>
    </location>
</feature>
<evidence type="ECO:0000313" key="15">
    <source>
        <dbReference type="EMBL" id="KAE8665372.1"/>
    </source>
</evidence>
<dbReference type="InterPro" id="IPR001128">
    <property type="entry name" value="Cyt_P450"/>
</dbReference>
<dbReference type="AlphaFoldDB" id="A0A6A2WUY5"/>
<dbReference type="CDD" id="cd22269">
    <property type="entry name" value="DPBB_EG45-like"/>
    <property type="match status" value="1"/>
</dbReference>
<dbReference type="PANTHER" id="PTHR24282:SF224">
    <property type="entry name" value="CYTOCHROME P450 734A1"/>
    <property type="match status" value="1"/>
</dbReference>
<evidence type="ECO:0000256" key="2">
    <source>
        <dbReference type="ARBA" id="ARBA00004167"/>
    </source>
</evidence>
<evidence type="ECO:0000256" key="8">
    <source>
        <dbReference type="ARBA" id="ARBA00023002"/>
    </source>
</evidence>
<comment type="cofactor">
    <cofactor evidence="1 12">
        <name>heme</name>
        <dbReference type="ChEBI" id="CHEBI:30413"/>
    </cofactor>
</comment>
<evidence type="ECO:0000256" key="3">
    <source>
        <dbReference type="ARBA" id="ARBA00010617"/>
    </source>
</evidence>
<dbReference type="InterPro" id="IPR036908">
    <property type="entry name" value="RlpA-like_sf"/>
</dbReference>
<dbReference type="InterPro" id="IPR036396">
    <property type="entry name" value="Cyt_P450_sf"/>
</dbReference>
<dbReference type="InterPro" id="IPR009009">
    <property type="entry name" value="RlpA-like_DPBB"/>
</dbReference>
<keyword evidence="13" id="KW-0732">Signal</keyword>
<dbReference type="EMBL" id="VEPZ02001620">
    <property type="protein sequence ID" value="KAE8665372.1"/>
    <property type="molecule type" value="Genomic_DNA"/>
</dbReference>
<keyword evidence="9 12" id="KW-0408">Iron</keyword>
<dbReference type="GO" id="GO:0016705">
    <property type="term" value="F:oxidoreductase activity, acting on paired donors, with incorporation or reduction of molecular oxygen"/>
    <property type="evidence" value="ECO:0007669"/>
    <property type="project" value="InterPro"/>
</dbReference>
<keyword evidence="16" id="KW-1185">Reference proteome</keyword>
<evidence type="ECO:0000256" key="5">
    <source>
        <dbReference type="ARBA" id="ARBA00022692"/>
    </source>
</evidence>
<dbReference type="InterPro" id="IPR007112">
    <property type="entry name" value="Expansin/allergen_DPBB_dom"/>
</dbReference>
<dbReference type="GO" id="GO:0020037">
    <property type="term" value="F:heme binding"/>
    <property type="evidence" value="ECO:0007669"/>
    <property type="project" value="InterPro"/>
</dbReference>
<dbReference type="GO" id="GO:0010268">
    <property type="term" value="P:brassinosteroid homeostasis"/>
    <property type="evidence" value="ECO:0007669"/>
    <property type="project" value="TreeGrafter"/>
</dbReference>
<evidence type="ECO:0000313" key="16">
    <source>
        <dbReference type="Proteomes" id="UP000436088"/>
    </source>
</evidence>
<evidence type="ECO:0000256" key="6">
    <source>
        <dbReference type="ARBA" id="ARBA00022723"/>
    </source>
</evidence>
<evidence type="ECO:0000256" key="7">
    <source>
        <dbReference type="ARBA" id="ARBA00022989"/>
    </source>
</evidence>
<dbReference type="GO" id="GO:0005506">
    <property type="term" value="F:iron ion binding"/>
    <property type="evidence" value="ECO:0007669"/>
    <property type="project" value="InterPro"/>
</dbReference>
<dbReference type="GO" id="GO:0004497">
    <property type="term" value="F:monooxygenase activity"/>
    <property type="evidence" value="ECO:0007669"/>
    <property type="project" value="UniProtKB-KW"/>
</dbReference>
<protein>
    <submittedName>
        <fullName evidence="15">CYP734A1 protein</fullName>
    </submittedName>
</protein>
<dbReference type="SUPFAM" id="SSF48264">
    <property type="entry name" value="Cytochrome P450"/>
    <property type="match status" value="1"/>
</dbReference>
<dbReference type="Gene3D" id="1.10.630.10">
    <property type="entry name" value="Cytochrome P450"/>
    <property type="match status" value="2"/>
</dbReference>
<evidence type="ECO:0000256" key="11">
    <source>
        <dbReference type="ARBA" id="ARBA00023136"/>
    </source>
</evidence>
<dbReference type="GO" id="GO:0016020">
    <property type="term" value="C:membrane"/>
    <property type="evidence" value="ECO:0007669"/>
    <property type="project" value="UniProtKB-SubCell"/>
</dbReference>
<organism evidence="15 16">
    <name type="scientific">Hibiscus syriacus</name>
    <name type="common">Rose of Sharon</name>
    <dbReference type="NCBI Taxonomy" id="106335"/>
    <lineage>
        <taxon>Eukaryota</taxon>
        <taxon>Viridiplantae</taxon>
        <taxon>Streptophyta</taxon>
        <taxon>Embryophyta</taxon>
        <taxon>Tracheophyta</taxon>
        <taxon>Spermatophyta</taxon>
        <taxon>Magnoliopsida</taxon>
        <taxon>eudicotyledons</taxon>
        <taxon>Gunneridae</taxon>
        <taxon>Pentapetalae</taxon>
        <taxon>rosids</taxon>
        <taxon>malvids</taxon>
        <taxon>Malvales</taxon>
        <taxon>Malvaceae</taxon>
        <taxon>Malvoideae</taxon>
        <taxon>Hibiscus</taxon>
    </lineage>
</organism>
<proteinExistence type="inferred from homology"/>
<keyword evidence="5" id="KW-0812">Transmembrane</keyword>
<keyword evidence="10" id="KW-0503">Monooxygenase</keyword>
<comment type="similarity">
    <text evidence="3">Belongs to the cytochrome P450 family.</text>
</comment>
<keyword evidence="7" id="KW-1133">Transmembrane helix</keyword>
<dbReference type="PROSITE" id="PS50842">
    <property type="entry name" value="EXPANSIN_EG45"/>
    <property type="match status" value="1"/>
</dbReference>
<sequence length="439" mass="48795">MQTRQWPVFQFVSYLFVLSQLFYFSHADVGTAARYTPPYLPTACYGDDQTQFPSSNLFAAAGDGIWDNGASCGRQYLVRCISASQPGTCVPDQTIQVKIVDYAPTAQSPPSTQSTTIVLSETAFGGITDIAVLTSPFAGFEDMEGFKPFTFKEVEFLIMKFATFLVWFGPTVRLTVADPDLIREIFTSKSDFYEKNEAHPVMKQVEGEGLLSLKGEKWGHHQKISAPIFHMENLKLLVPLVAQRVTDFEVCEWFQTLTEDTTSNLLTWTTVLLAMHPQWQVQAHDKVLRVCGSRDIPSKDDVVKLKTVKTKPNPPPPSRCIKGNSCGVQLTMILNESLRLYPPAIATIRQAKVDAEPGSYVIPRGTELLIPILAVHHDQAIRGNDANEFNPARFSEGVARAAKHPVGFIPFGLGVRTCIWQNLAILQAKLSLSIMLQRP</sequence>
<accession>A0A6A2WUY5</accession>
<evidence type="ECO:0000256" key="13">
    <source>
        <dbReference type="SAM" id="SignalP"/>
    </source>
</evidence>
<dbReference type="InterPro" id="IPR002401">
    <property type="entry name" value="Cyt_P450_E_grp-I"/>
</dbReference>
<comment type="subcellular location">
    <subcellularLocation>
        <location evidence="2">Membrane</location>
        <topology evidence="2">Single-pass membrane protein</topology>
    </subcellularLocation>
</comment>
<evidence type="ECO:0000259" key="14">
    <source>
        <dbReference type="PROSITE" id="PS50842"/>
    </source>
</evidence>
<evidence type="ECO:0000256" key="10">
    <source>
        <dbReference type="ARBA" id="ARBA00023033"/>
    </source>
</evidence>
<evidence type="ECO:0000256" key="9">
    <source>
        <dbReference type="ARBA" id="ARBA00023004"/>
    </source>
</evidence>
<name>A0A6A2WUY5_HIBSY</name>